<evidence type="ECO:0008006" key="8">
    <source>
        <dbReference type="Google" id="ProtNLM"/>
    </source>
</evidence>
<protein>
    <recommendedName>
        <fullName evidence="8">Major facilitator superfamily (MFS) profile domain-containing protein</fullName>
    </recommendedName>
</protein>
<dbReference type="InterPro" id="IPR036259">
    <property type="entry name" value="MFS_trans_sf"/>
</dbReference>
<evidence type="ECO:0000256" key="5">
    <source>
        <dbReference type="SAM" id="Phobius"/>
    </source>
</evidence>
<evidence type="ECO:0000313" key="6">
    <source>
        <dbReference type="EMBL" id="PVD19647.1"/>
    </source>
</evidence>
<dbReference type="GO" id="GO:0016020">
    <property type="term" value="C:membrane"/>
    <property type="evidence" value="ECO:0007669"/>
    <property type="project" value="UniProtKB-SubCell"/>
</dbReference>
<dbReference type="Gene3D" id="1.20.1250.20">
    <property type="entry name" value="MFS general substrate transporter like domains"/>
    <property type="match status" value="1"/>
</dbReference>
<dbReference type="AlphaFoldDB" id="A0A2T7NEP1"/>
<keyword evidence="7" id="KW-1185">Reference proteome</keyword>
<name>A0A2T7NEP1_POMCA</name>
<dbReference type="OrthoDB" id="6151412at2759"/>
<feature type="transmembrane region" description="Helical" evidence="5">
    <location>
        <begin position="152"/>
        <end position="178"/>
    </location>
</feature>
<proteinExistence type="predicted"/>
<evidence type="ECO:0000256" key="2">
    <source>
        <dbReference type="ARBA" id="ARBA00022692"/>
    </source>
</evidence>
<organism evidence="6 7">
    <name type="scientific">Pomacea canaliculata</name>
    <name type="common">Golden apple snail</name>
    <dbReference type="NCBI Taxonomy" id="400727"/>
    <lineage>
        <taxon>Eukaryota</taxon>
        <taxon>Metazoa</taxon>
        <taxon>Spiralia</taxon>
        <taxon>Lophotrochozoa</taxon>
        <taxon>Mollusca</taxon>
        <taxon>Gastropoda</taxon>
        <taxon>Caenogastropoda</taxon>
        <taxon>Architaenioglossa</taxon>
        <taxon>Ampullarioidea</taxon>
        <taxon>Ampullariidae</taxon>
        <taxon>Pomacea</taxon>
    </lineage>
</organism>
<dbReference type="PANTHER" id="PTHR24064">
    <property type="entry name" value="SOLUTE CARRIER FAMILY 22 MEMBER"/>
    <property type="match status" value="1"/>
</dbReference>
<evidence type="ECO:0000313" key="7">
    <source>
        <dbReference type="Proteomes" id="UP000245119"/>
    </source>
</evidence>
<keyword evidence="4 5" id="KW-0472">Membrane</keyword>
<evidence type="ECO:0000256" key="1">
    <source>
        <dbReference type="ARBA" id="ARBA00004141"/>
    </source>
</evidence>
<comment type="caution">
    <text evidence="6">The sequence shown here is derived from an EMBL/GenBank/DDBJ whole genome shotgun (WGS) entry which is preliminary data.</text>
</comment>
<keyword evidence="3 5" id="KW-1133">Transmembrane helix</keyword>
<reference evidence="6 7" key="1">
    <citation type="submission" date="2018-04" db="EMBL/GenBank/DDBJ databases">
        <title>The genome of golden apple snail Pomacea canaliculata provides insight into stress tolerance and invasive adaptation.</title>
        <authorList>
            <person name="Liu C."/>
            <person name="Liu B."/>
            <person name="Ren Y."/>
            <person name="Zhang Y."/>
            <person name="Wang H."/>
            <person name="Li S."/>
            <person name="Jiang F."/>
            <person name="Yin L."/>
            <person name="Zhang G."/>
            <person name="Qian W."/>
            <person name="Fan W."/>
        </authorList>
    </citation>
    <scope>NUCLEOTIDE SEQUENCE [LARGE SCALE GENOMIC DNA]</scope>
    <source>
        <strain evidence="6">SZHN2017</strain>
        <tissue evidence="6">Muscle</tissue>
    </source>
</reference>
<keyword evidence="2 5" id="KW-0812">Transmembrane</keyword>
<accession>A0A2T7NEP1</accession>
<dbReference type="Proteomes" id="UP000245119">
    <property type="component" value="Linkage Group LG13"/>
</dbReference>
<dbReference type="EMBL" id="PZQS01000013">
    <property type="protein sequence ID" value="PVD19647.1"/>
    <property type="molecule type" value="Genomic_DNA"/>
</dbReference>
<comment type="subcellular location">
    <subcellularLocation>
        <location evidence="1">Membrane</location>
        <topology evidence="1">Multi-pass membrane protein</topology>
    </subcellularLocation>
</comment>
<sequence>MEEETASQAMDAVFMELGWCGKYQLLQLFQILLCIFPLAFNVLSVVFLSKANNHWCREIDNVTGGVVWDHVTNITYGECTVTFTNSSITSEAMPCPDGLVYAEPADHSMVSQWGLVCENEALADVSQTLLMIGMCVGAFSFTTLADKYGRKLFHVGCHLGLLAVGVAQAFVPTFVAYLPLRFFSGRFSAGSP</sequence>
<dbReference type="SUPFAM" id="SSF103473">
    <property type="entry name" value="MFS general substrate transporter"/>
    <property type="match status" value="1"/>
</dbReference>
<evidence type="ECO:0000256" key="3">
    <source>
        <dbReference type="ARBA" id="ARBA00022989"/>
    </source>
</evidence>
<feature type="transmembrane region" description="Helical" evidence="5">
    <location>
        <begin position="25"/>
        <end position="48"/>
    </location>
</feature>
<evidence type="ECO:0000256" key="4">
    <source>
        <dbReference type="ARBA" id="ARBA00023136"/>
    </source>
</evidence>
<gene>
    <name evidence="6" type="ORF">C0Q70_20137</name>
</gene>